<sequence length="46" mass="4949">MEGGPDGWRLTGVTSRLGGVVPVCGMGPSVYTDATRYQDWIYQTIG</sequence>
<dbReference type="InterPro" id="IPR043504">
    <property type="entry name" value="Peptidase_S1_PA_chymotrypsin"/>
</dbReference>
<reference evidence="1 2" key="1">
    <citation type="submission" date="2020-08" db="EMBL/GenBank/DDBJ databases">
        <title>Sequencing the genomes of 1000 actinobacteria strains.</title>
        <authorList>
            <person name="Klenk H.-P."/>
        </authorList>
    </citation>
    <scope>NUCLEOTIDE SEQUENCE [LARGE SCALE GENOMIC DNA]</scope>
    <source>
        <strain evidence="1 2">DSM 45584</strain>
    </source>
</reference>
<protein>
    <recommendedName>
        <fullName evidence="3">Peptidase S1 domain-containing protein</fullName>
    </recommendedName>
</protein>
<proteinExistence type="predicted"/>
<name>A0A840QGC8_9PSEU</name>
<organism evidence="1 2">
    <name type="scientific">Saccharopolyspora phatthalungensis</name>
    <dbReference type="NCBI Taxonomy" id="664693"/>
    <lineage>
        <taxon>Bacteria</taxon>
        <taxon>Bacillati</taxon>
        <taxon>Actinomycetota</taxon>
        <taxon>Actinomycetes</taxon>
        <taxon>Pseudonocardiales</taxon>
        <taxon>Pseudonocardiaceae</taxon>
        <taxon>Saccharopolyspora</taxon>
    </lineage>
</organism>
<dbReference type="AlphaFoldDB" id="A0A840QGC8"/>
<evidence type="ECO:0000313" key="1">
    <source>
        <dbReference type="EMBL" id="MBB5159904.1"/>
    </source>
</evidence>
<accession>A0A840QGC8</accession>
<evidence type="ECO:0000313" key="2">
    <source>
        <dbReference type="Proteomes" id="UP000584374"/>
    </source>
</evidence>
<comment type="caution">
    <text evidence="1">The sequence shown here is derived from an EMBL/GenBank/DDBJ whole genome shotgun (WGS) entry which is preliminary data.</text>
</comment>
<gene>
    <name evidence="1" type="ORF">BJ970_007504</name>
</gene>
<dbReference type="Proteomes" id="UP000584374">
    <property type="component" value="Unassembled WGS sequence"/>
</dbReference>
<dbReference type="Gene3D" id="2.40.10.10">
    <property type="entry name" value="Trypsin-like serine proteases"/>
    <property type="match status" value="1"/>
</dbReference>
<evidence type="ECO:0008006" key="3">
    <source>
        <dbReference type="Google" id="ProtNLM"/>
    </source>
</evidence>
<dbReference type="InterPro" id="IPR009003">
    <property type="entry name" value="Peptidase_S1_PA"/>
</dbReference>
<dbReference type="SUPFAM" id="SSF50494">
    <property type="entry name" value="Trypsin-like serine proteases"/>
    <property type="match status" value="1"/>
</dbReference>
<dbReference type="RefSeq" id="WP_246472216.1">
    <property type="nucleotide sequence ID" value="NZ_JACHIW010000003.1"/>
</dbReference>
<keyword evidence="2" id="KW-1185">Reference proteome</keyword>
<dbReference type="EMBL" id="JACHIW010000003">
    <property type="protein sequence ID" value="MBB5159904.1"/>
    <property type="molecule type" value="Genomic_DNA"/>
</dbReference>